<dbReference type="OrthoDB" id="275541at2157"/>
<evidence type="ECO:0000313" key="2">
    <source>
        <dbReference type="EMBL" id="EJN61079.1"/>
    </source>
</evidence>
<evidence type="ECO:0000256" key="1">
    <source>
        <dbReference type="SAM" id="MobiDB-lite"/>
    </source>
</evidence>
<dbReference type="AlphaFoldDB" id="J3JHK5"/>
<dbReference type="Proteomes" id="UP000007813">
    <property type="component" value="Unassembled WGS sequence"/>
</dbReference>
<feature type="region of interest" description="Disordered" evidence="1">
    <location>
        <begin position="230"/>
        <end position="260"/>
    </location>
</feature>
<accession>J3JHK5</accession>
<reference evidence="2 3" key="1">
    <citation type="journal article" date="2012" name="J. Bacteriol.">
        <title>Draft Genome Sequence of the Extremely Halophilic Archaeon Halogranum salarium B-1T.</title>
        <authorList>
            <person name="Kim K.K."/>
            <person name="Lee K.C."/>
            <person name="Lee J.S."/>
        </authorList>
    </citation>
    <scope>NUCLEOTIDE SEQUENCE [LARGE SCALE GENOMIC DNA]</scope>
    <source>
        <strain evidence="2 3">B-1</strain>
    </source>
</reference>
<organism evidence="2 3">
    <name type="scientific">Halogranum salarium B-1</name>
    <dbReference type="NCBI Taxonomy" id="1210908"/>
    <lineage>
        <taxon>Archaea</taxon>
        <taxon>Methanobacteriati</taxon>
        <taxon>Methanobacteriota</taxon>
        <taxon>Stenosarchaea group</taxon>
        <taxon>Halobacteria</taxon>
        <taxon>Halobacteriales</taxon>
        <taxon>Haloferacaceae</taxon>
    </lineage>
</organism>
<name>J3JHK5_9EURY</name>
<comment type="caution">
    <text evidence="2">The sequence shown here is derived from an EMBL/GenBank/DDBJ whole genome shotgun (WGS) entry which is preliminary data.</text>
</comment>
<evidence type="ECO:0000313" key="3">
    <source>
        <dbReference type="Proteomes" id="UP000007813"/>
    </source>
</evidence>
<protein>
    <submittedName>
        <fullName evidence="2">Uncharacterized protein</fullName>
    </submittedName>
</protein>
<dbReference type="eggNOG" id="ENOG502N62V">
    <property type="taxonomic scope" value="Archaea"/>
</dbReference>
<proteinExistence type="predicted"/>
<dbReference type="RefSeq" id="WP_009365464.1">
    <property type="nucleotide sequence ID" value="NZ_ALJD01000002.1"/>
</dbReference>
<sequence length="260" mass="28937">MTTPTIFTDRIGHRKLLDALKRFETSDVDVTVSTALRADGGDDEELTPLEPTATYFAVYTGTGTESNAFQYPDGPTDFRGFDPGGVLFDTSALLKTADGTVLHYDFHFTPDNSIVGSKRPYVLVHEGDGQYHSRGQLAEFDVEETPALFEFLTPGTWRAVGFDIVQLHEKGGQFDWAATRVDFYRLDGDHPEYAVSLVYLLWSDEFGSEVRDPENPQRDAPQLVVDVGRTLVERGPRTTAPPIERDGDESRVEEDCYGGD</sequence>
<gene>
    <name evidence="2" type="ORF">HSB1_01200</name>
</gene>
<dbReference type="EMBL" id="ALJD01000002">
    <property type="protein sequence ID" value="EJN61079.1"/>
    <property type="molecule type" value="Genomic_DNA"/>
</dbReference>
<feature type="compositionally biased region" description="Basic and acidic residues" evidence="1">
    <location>
        <begin position="243"/>
        <end position="254"/>
    </location>
</feature>